<name>A0AAJ6QXK5_9ACAR</name>
<evidence type="ECO:0000313" key="1">
    <source>
        <dbReference type="Proteomes" id="UP000694867"/>
    </source>
</evidence>
<evidence type="ECO:0000313" key="2">
    <source>
        <dbReference type="RefSeq" id="XP_003747119.1"/>
    </source>
</evidence>
<reference evidence="2" key="1">
    <citation type="submission" date="2025-08" db="UniProtKB">
        <authorList>
            <consortium name="RefSeq"/>
        </authorList>
    </citation>
    <scope>IDENTIFICATION</scope>
</reference>
<dbReference type="RefSeq" id="XP_003747119.1">
    <property type="nucleotide sequence ID" value="XM_003747071.1"/>
</dbReference>
<dbReference type="Proteomes" id="UP000694867">
    <property type="component" value="Unplaced"/>
</dbReference>
<sequence length="113" mass="12830">MADNFLQGMTEPGGFLSTITSNENLAIAEQLGLYLTLNHFEGAEKFYRQIVGLRLANQALELFQSGPLDTTEQYRNEALMAIAQYVKSNPRCREDELQAEICRQIQIFAQKIQ</sequence>
<accession>A0AAJ6QXK5</accession>
<organism evidence="1 2">
    <name type="scientific">Galendromus occidentalis</name>
    <name type="common">western predatory mite</name>
    <dbReference type="NCBI Taxonomy" id="34638"/>
    <lineage>
        <taxon>Eukaryota</taxon>
        <taxon>Metazoa</taxon>
        <taxon>Ecdysozoa</taxon>
        <taxon>Arthropoda</taxon>
        <taxon>Chelicerata</taxon>
        <taxon>Arachnida</taxon>
        <taxon>Acari</taxon>
        <taxon>Parasitiformes</taxon>
        <taxon>Mesostigmata</taxon>
        <taxon>Gamasina</taxon>
        <taxon>Phytoseioidea</taxon>
        <taxon>Phytoseiidae</taxon>
        <taxon>Typhlodrominae</taxon>
        <taxon>Galendromus</taxon>
    </lineage>
</organism>
<keyword evidence="1" id="KW-1185">Reference proteome</keyword>
<dbReference type="KEGG" id="goe:100907248"/>
<protein>
    <submittedName>
        <fullName evidence="2">Uncharacterized protein LOC100907248</fullName>
    </submittedName>
</protein>
<proteinExistence type="predicted"/>
<dbReference type="AlphaFoldDB" id="A0AAJ6QXK5"/>
<dbReference type="GeneID" id="100907248"/>
<gene>
    <name evidence="2" type="primary">LOC100907248</name>
</gene>